<feature type="transmembrane region" description="Helical" evidence="1">
    <location>
        <begin position="12"/>
        <end position="31"/>
    </location>
</feature>
<evidence type="ECO:0000313" key="2">
    <source>
        <dbReference type="EMBL" id="KAG5173092.1"/>
    </source>
</evidence>
<dbReference type="EMBL" id="JAFIQS010000002">
    <property type="protein sequence ID" value="KAG5173092.1"/>
    <property type="molecule type" value="Genomic_DNA"/>
</dbReference>
<sequence>MHDLVLSKKGPLFLWIVMGILTALFLVYSLVAREFYLGDGVLLFAAAKSPPLVSATTFHVTSGSNENYFYRDNITTAQLLLTSTTASNNVTRRLVAALPAGNNGALVYFLPQKEPSSVPLNLELVNGSMKSVSLADGNRGIQADMTLTANATLGVTIVGAVRALRDYVEGSGTMHEIFNYTLASHSPTEVRLHRQYINSTSVSPETHDVLSSTDNTILKAKPSAQTFKSVDLYLSVPPGSSARFSVDARNESSPVINIVIPTVQRQPVAGMRPPTVDAKYNVRIQVVTNETSLAGLDVGDLFLSPVDAATDSVKTALQNLPADVSEQVSFLTFQNKFTAGGWRFLTYFGRDSLIALRMLMPLLTPSAIEDALGAVIERANSTGALCHEETIGDYASFVNIGNGRPDLGNTPFYDYKMIDTDLLLLPALQHYFVELPQGQNRSAQFLSKQATLQNGTYLDIINRIASYNVNRALPFFTANPATSSQLLAFRPGETVGNWRDSNGGTGFGTIPFDVNVALVPANLRAIDSLARSGILSLQDLDVDGGATNIVQMAEKWESEAPGMFEVVVDADTAEQRLKNFVQAVDLDDSLLGNGTATTGNVSFYALSLMPDGTPVEVLNSDLGFNLMYGTNVSAVFLQRVVDALTPYPRGLLTNIGMVVANPAYDSNTADIQLLDRTAYHGTVVWSFQQALMAGGLARQLKFCLTNTTSVDINPLPSPPPAWCGDAELVQSLQDAQTRLWASINGASDNIYSEVWSYAFDQSTKTFSVADIAALSSGVESDAIQLWSYGFLGLIEPE</sequence>
<comment type="caution">
    <text evidence="2">The sequence shown here is derived from an EMBL/GenBank/DDBJ whole genome shotgun (WGS) entry which is preliminary data.</text>
</comment>
<organism evidence="2">
    <name type="scientific">Psilocybe cubensis</name>
    <name type="common">Psychedelic mushroom</name>
    <name type="synonym">Stropharia cubensis</name>
    <dbReference type="NCBI Taxonomy" id="181762"/>
    <lineage>
        <taxon>Eukaryota</taxon>
        <taxon>Fungi</taxon>
        <taxon>Dikarya</taxon>
        <taxon>Basidiomycota</taxon>
        <taxon>Agaricomycotina</taxon>
        <taxon>Agaricomycetes</taxon>
        <taxon>Agaricomycetidae</taxon>
        <taxon>Agaricales</taxon>
        <taxon>Agaricineae</taxon>
        <taxon>Strophariaceae</taxon>
        <taxon>Psilocybe</taxon>
    </lineage>
</organism>
<name>A0A8H7Y597_PSICU</name>
<gene>
    <name evidence="2" type="ORF">JR316_002597</name>
</gene>
<protein>
    <submittedName>
        <fullName evidence="2">Uncharacterized protein</fullName>
    </submittedName>
</protein>
<reference evidence="2" key="1">
    <citation type="submission" date="2021-02" db="EMBL/GenBank/DDBJ databases">
        <title>Psilocybe cubensis genome.</title>
        <authorList>
            <person name="Mckernan K.J."/>
            <person name="Crawford S."/>
            <person name="Trippe A."/>
            <person name="Kane L.T."/>
            <person name="Mclaughlin S."/>
        </authorList>
    </citation>
    <scope>NUCLEOTIDE SEQUENCE [LARGE SCALE GENOMIC DNA]</scope>
    <source>
        <strain evidence="2">MGC-MH-2018</strain>
    </source>
</reference>
<evidence type="ECO:0000256" key="1">
    <source>
        <dbReference type="SAM" id="Phobius"/>
    </source>
</evidence>
<keyword evidence="1" id="KW-0812">Transmembrane</keyword>
<keyword evidence="1" id="KW-1133">Transmembrane helix</keyword>
<dbReference type="AlphaFoldDB" id="A0A8H7Y597"/>
<accession>A0A8H7Y597</accession>
<proteinExistence type="predicted"/>
<keyword evidence="1" id="KW-0472">Membrane</keyword>